<dbReference type="SMART" id="SM00226">
    <property type="entry name" value="LMWPc"/>
    <property type="match status" value="1"/>
</dbReference>
<dbReference type="InterPro" id="IPR036196">
    <property type="entry name" value="Ptyr_pPase_sf"/>
</dbReference>
<dbReference type="EMBL" id="VZQQ01000071">
    <property type="protein sequence ID" value="MBC8751880.1"/>
    <property type="molecule type" value="Genomic_DNA"/>
</dbReference>
<name>A0ABR7Q020_9BURK</name>
<reference evidence="3 4" key="1">
    <citation type="submission" date="2019-09" db="EMBL/GenBank/DDBJ databases">
        <title>Paraburkholderia podalyriae sp. nov., A South African Podalyria-associated rhizobium.</title>
        <authorList>
            <person name="Mavima L."/>
            <person name="Beukes C.W."/>
            <person name="Palmer M."/>
            <person name="De Meyer S.E."/>
            <person name="James E.K."/>
            <person name="Maluk M."/>
            <person name="Avontuur J.R."/>
            <person name="Chan W.Y."/>
            <person name="Venter S.N."/>
            <person name="Steenkamp E.T."/>
        </authorList>
    </citation>
    <scope>NUCLEOTIDE SEQUENCE [LARGE SCALE GENOMIC DNA]</scope>
    <source>
        <strain evidence="3 4">WC7.3b</strain>
    </source>
</reference>
<keyword evidence="1" id="KW-0059">Arsenical resistance</keyword>
<protein>
    <submittedName>
        <fullName evidence="3">Arsenate reductase ArsC</fullName>
    </submittedName>
</protein>
<organism evidence="3 4">
    <name type="scientific">Paraburkholderia podalyriae</name>
    <dbReference type="NCBI Taxonomy" id="1938811"/>
    <lineage>
        <taxon>Bacteria</taxon>
        <taxon>Pseudomonadati</taxon>
        <taxon>Pseudomonadota</taxon>
        <taxon>Betaproteobacteria</taxon>
        <taxon>Burkholderiales</taxon>
        <taxon>Burkholderiaceae</taxon>
        <taxon>Paraburkholderia</taxon>
    </lineage>
</organism>
<sequence>MSGKVHNVLFLCTGNSARSVLAEAQLNFLGGGRFKAYSAGSHPKAEINPFTLELLTRMGLPTEGLRTKSWEEFAAPDAPVMDFVFTVCDQAAAEQCPVWPGQPMTAHWGVPDPAAVEGSDEAKRRAFKDAAATLRKRLEIFISLPIASLERLALQKEVTAIGKTPL</sequence>
<dbReference type="PANTHER" id="PTHR43428:SF1">
    <property type="entry name" value="ARSENATE REDUCTASE"/>
    <property type="match status" value="1"/>
</dbReference>
<feature type="domain" description="Phosphotyrosine protein phosphatase I" evidence="2">
    <location>
        <begin position="6"/>
        <end position="144"/>
    </location>
</feature>
<gene>
    <name evidence="3" type="ORF">F6X42_37000</name>
</gene>
<proteinExistence type="predicted"/>
<dbReference type="SUPFAM" id="SSF52788">
    <property type="entry name" value="Phosphotyrosine protein phosphatases I"/>
    <property type="match status" value="1"/>
</dbReference>
<comment type="caution">
    <text evidence="3">The sequence shown here is derived from an EMBL/GenBank/DDBJ whole genome shotgun (WGS) entry which is preliminary data.</text>
</comment>
<dbReference type="PANTHER" id="PTHR43428">
    <property type="entry name" value="ARSENATE REDUCTASE"/>
    <property type="match status" value="1"/>
</dbReference>
<dbReference type="Proteomes" id="UP000736373">
    <property type="component" value="Unassembled WGS sequence"/>
</dbReference>
<dbReference type="InterPro" id="IPR023485">
    <property type="entry name" value="Ptyr_pPase"/>
</dbReference>
<keyword evidence="4" id="KW-1185">Reference proteome</keyword>
<dbReference type="RefSeq" id="WP_187638773.1">
    <property type="nucleotide sequence ID" value="NZ_VZQQ01000071.1"/>
</dbReference>
<evidence type="ECO:0000259" key="2">
    <source>
        <dbReference type="SMART" id="SM00226"/>
    </source>
</evidence>
<dbReference type="CDD" id="cd16345">
    <property type="entry name" value="LMWP_ArsC"/>
    <property type="match status" value="1"/>
</dbReference>
<accession>A0ABR7Q020</accession>
<evidence type="ECO:0000313" key="4">
    <source>
        <dbReference type="Proteomes" id="UP000736373"/>
    </source>
</evidence>
<dbReference type="Gene3D" id="3.40.50.2300">
    <property type="match status" value="1"/>
</dbReference>
<evidence type="ECO:0000313" key="3">
    <source>
        <dbReference type="EMBL" id="MBC8751880.1"/>
    </source>
</evidence>
<dbReference type="Pfam" id="PF01451">
    <property type="entry name" value="LMWPc"/>
    <property type="match status" value="1"/>
</dbReference>
<evidence type="ECO:0000256" key="1">
    <source>
        <dbReference type="ARBA" id="ARBA00022849"/>
    </source>
</evidence>